<evidence type="ECO:0000313" key="2">
    <source>
        <dbReference type="Proteomes" id="UP000265520"/>
    </source>
</evidence>
<dbReference type="Proteomes" id="UP000265520">
    <property type="component" value="Unassembled WGS sequence"/>
</dbReference>
<organism evidence="1 2">
    <name type="scientific">Trifolium medium</name>
    <dbReference type="NCBI Taxonomy" id="97028"/>
    <lineage>
        <taxon>Eukaryota</taxon>
        <taxon>Viridiplantae</taxon>
        <taxon>Streptophyta</taxon>
        <taxon>Embryophyta</taxon>
        <taxon>Tracheophyta</taxon>
        <taxon>Spermatophyta</taxon>
        <taxon>Magnoliopsida</taxon>
        <taxon>eudicotyledons</taxon>
        <taxon>Gunneridae</taxon>
        <taxon>Pentapetalae</taxon>
        <taxon>rosids</taxon>
        <taxon>fabids</taxon>
        <taxon>Fabales</taxon>
        <taxon>Fabaceae</taxon>
        <taxon>Papilionoideae</taxon>
        <taxon>50 kb inversion clade</taxon>
        <taxon>NPAAA clade</taxon>
        <taxon>Hologalegina</taxon>
        <taxon>IRL clade</taxon>
        <taxon>Trifolieae</taxon>
        <taxon>Trifolium</taxon>
    </lineage>
</organism>
<accession>A0A392SP16</accession>
<comment type="caution">
    <text evidence="1">The sequence shown here is derived from an EMBL/GenBank/DDBJ whole genome shotgun (WGS) entry which is preliminary data.</text>
</comment>
<feature type="non-terminal residue" evidence="1">
    <location>
        <position position="1"/>
    </location>
</feature>
<keyword evidence="2" id="KW-1185">Reference proteome</keyword>
<dbReference type="AlphaFoldDB" id="A0A392SP16"/>
<reference evidence="1 2" key="1">
    <citation type="journal article" date="2018" name="Front. Plant Sci.">
        <title>Red Clover (Trifolium pratense) and Zigzag Clover (T. medium) - A Picture of Genomic Similarities and Differences.</title>
        <authorList>
            <person name="Dluhosova J."/>
            <person name="Istvanek J."/>
            <person name="Nedelnik J."/>
            <person name="Repkova J."/>
        </authorList>
    </citation>
    <scope>NUCLEOTIDE SEQUENCE [LARGE SCALE GENOMIC DNA]</scope>
    <source>
        <strain evidence="2">cv. 10/8</strain>
        <tissue evidence="1">Leaf</tissue>
    </source>
</reference>
<evidence type="ECO:0000313" key="1">
    <source>
        <dbReference type="EMBL" id="MCI49670.1"/>
    </source>
</evidence>
<name>A0A392SP16_9FABA</name>
<sequence>VVAVKPLDRNGLQENMEFLVEIGF</sequence>
<proteinExistence type="predicted"/>
<dbReference type="EMBL" id="LXQA010404751">
    <property type="protein sequence ID" value="MCI49670.1"/>
    <property type="molecule type" value="Genomic_DNA"/>
</dbReference>
<protein>
    <submittedName>
        <fullName evidence="1">Uncharacterized protein</fullName>
    </submittedName>
</protein>